<dbReference type="Proteomes" id="UP000070442">
    <property type="component" value="Unassembled WGS sequence"/>
</dbReference>
<dbReference type="Gene3D" id="3.40.50.360">
    <property type="match status" value="1"/>
</dbReference>
<sequence length="171" mass="19322">MKGFIAYSSKTGNTKRMAEYLYDALKDAYDLTLFDLKEKPDVSTFDYGLIGGWCDRALPDKAVMKILDRAPKKTGLFLTMGAMPDSEHGERAMEGLKQCLADHKKENLGTYLCPGKVDEKLAARIDLLVFVPKKAREQMKEASEESREATEEELKEAAIYFREQLEKGGIR</sequence>
<name>A0A134AGM4_9FIRM</name>
<protein>
    <submittedName>
        <fullName evidence="2">Flavodoxin family protein</fullName>
    </submittedName>
</protein>
<dbReference type="AlphaFoldDB" id="A0A134AGM4"/>
<evidence type="ECO:0000259" key="1">
    <source>
        <dbReference type="Pfam" id="PF12641"/>
    </source>
</evidence>
<reference evidence="3" key="1">
    <citation type="submission" date="2016-01" db="EMBL/GenBank/DDBJ databases">
        <authorList>
            <person name="Mitreva M."/>
            <person name="Pepin K.H."/>
            <person name="Mihindukulasuriya K.A."/>
            <person name="Fulton R."/>
            <person name="Fronick C."/>
            <person name="O'Laughlin M."/>
            <person name="Miner T."/>
            <person name="Herter B."/>
            <person name="Rosa B.A."/>
            <person name="Cordes M."/>
            <person name="Tomlinson C."/>
            <person name="Wollam A."/>
            <person name="Palsikar V.B."/>
            <person name="Mardis E.R."/>
            <person name="Wilson R.K."/>
        </authorList>
    </citation>
    <scope>NUCLEOTIDE SEQUENCE [LARGE SCALE GENOMIC DNA]</scope>
    <source>
        <strain evidence="3">DNF00729</strain>
    </source>
</reference>
<keyword evidence="3" id="KW-1185">Reference proteome</keyword>
<dbReference type="GO" id="GO:0010181">
    <property type="term" value="F:FMN binding"/>
    <property type="evidence" value="ECO:0007669"/>
    <property type="project" value="InterPro"/>
</dbReference>
<dbReference type="STRING" id="755172.HMPREF1863_00928"/>
<dbReference type="EMBL" id="LSDG01000024">
    <property type="protein sequence ID" value="KXB66876.1"/>
    <property type="molecule type" value="Genomic_DNA"/>
</dbReference>
<evidence type="ECO:0000313" key="3">
    <source>
        <dbReference type="Proteomes" id="UP000070442"/>
    </source>
</evidence>
<dbReference type="SUPFAM" id="SSF52218">
    <property type="entry name" value="Flavoproteins"/>
    <property type="match status" value="1"/>
</dbReference>
<gene>
    <name evidence="2" type="ORF">HMPREF1863_00928</name>
</gene>
<dbReference type="InterPro" id="IPR008254">
    <property type="entry name" value="Flavodoxin/NO_synth"/>
</dbReference>
<dbReference type="Pfam" id="PF12641">
    <property type="entry name" value="Flavodoxin_3"/>
    <property type="match status" value="1"/>
</dbReference>
<proteinExistence type="predicted"/>
<comment type="caution">
    <text evidence="2">The sequence shown here is derived from an EMBL/GenBank/DDBJ whole genome shotgun (WGS) entry which is preliminary data.</text>
</comment>
<feature type="domain" description="Flavodoxin-like" evidence="1">
    <location>
        <begin position="5"/>
        <end position="149"/>
    </location>
</feature>
<dbReference type="PATRIC" id="fig|755172.3.peg.886"/>
<organism evidence="2 3">
    <name type="scientific">Aedoeadaptatus coxii</name>
    <dbReference type="NCBI Taxonomy" id="755172"/>
    <lineage>
        <taxon>Bacteria</taxon>
        <taxon>Bacillati</taxon>
        <taxon>Bacillota</taxon>
        <taxon>Tissierellia</taxon>
        <taxon>Tissierellales</taxon>
        <taxon>Peptoniphilaceae</taxon>
        <taxon>Aedoeadaptatus</taxon>
    </lineage>
</organism>
<dbReference type="OrthoDB" id="307208at2"/>
<dbReference type="GO" id="GO:0016651">
    <property type="term" value="F:oxidoreductase activity, acting on NAD(P)H"/>
    <property type="evidence" value="ECO:0007669"/>
    <property type="project" value="UniProtKB-ARBA"/>
</dbReference>
<evidence type="ECO:0000313" key="2">
    <source>
        <dbReference type="EMBL" id="KXB66876.1"/>
    </source>
</evidence>
<dbReference type="RefSeq" id="WP_068367703.1">
    <property type="nucleotide sequence ID" value="NZ_KQ960173.1"/>
</dbReference>
<dbReference type="InterPro" id="IPR029039">
    <property type="entry name" value="Flavoprotein-like_sf"/>
</dbReference>
<accession>A0A134AGM4</accession>